<feature type="binding site" evidence="5">
    <location>
        <begin position="82"/>
        <end position="85"/>
    </location>
    <ligand>
        <name>substrate</name>
    </ligand>
</feature>
<comment type="cofactor">
    <cofactor evidence="1">
        <name>a divalent metal cation</name>
        <dbReference type="ChEBI" id="CHEBI:60240"/>
    </cofactor>
</comment>
<keyword evidence="5" id="KW-0460">Magnesium</keyword>
<reference evidence="6" key="1">
    <citation type="submission" date="2024-06" db="EMBL/GenBank/DDBJ databases">
        <title>Mesorhizobium karijinii sp. nov., a symbiont of the iconic Swainsona formosa from arid Australia.</title>
        <authorList>
            <person name="Hill Y.J."/>
            <person name="Watkin E.L.J."/>
            <person name="O'Hara G.W."/>
            <person name="Terpolilli J."/>
            <person name="Tye M.L."/>
            <person name="Kohlmeier M.G."/>
        </authorList>
    </citation>
    <scope>NUCLEOTIDE SEQUENCE</scope>
    <source>
        <strain evidence="6">WSM2240</strain>
        <plasmid evidence="6">pMk2240C</plasmid>
    </source>
</reference>
<dbReference type="Pfam" id="PF03737">
    <property type="entry name" value="RraA-like"/>
    <property type="match status" value="1"/>
</dbReference>
<dbReference type="PANTHER" id="PTHR33254:SF4">
    <property type="entry name" value="4-HYDROXY-4-METHYL-2-OXOGLUTARATE ALDOLASE 3-RELATED"/>
    <property type="match status" value="1"/>
</dbReference>
<dbReference type="AlphaFoldDB" id="A0AAU8D021"/>
<comment type="cofactor">
    <cofactor evidence="5">
        <name>Mg(2+)</name>
        <dbReference type="ChEBI" id="CHEBI:18420"/>
    </cofactor>
</comment>
<dbReference type="GO" id="GO:0046872">
    <property type="term" value="F:metal ion binding"/>
    <property type="evidence" value="ECO:0007669"/>
    <property type="project" value="UniProtKB-KW"/>
</dbReference>
<evidence type="ECO:0000256" key="1">
    <source>
        <dbReference type="ARBA" id="ARBA00001968"/>
    </source>
</evidence>
<evidence type="ECO:0000256" key="3">
    <source>
        <dbReference type="ARBA" id="ARBA00029596"/>
    </source>
</evidence>
<feature type="binding site" evidence="5">
    <location>
        <position position="104"/>
    </location>
    <ligand>
        <name>substrate</name>
    </ligand>
</feature>
<geneLocation type="plasmid" evidence="6">
    <name>pMk2240C</name>
</geneLocation>
<gene>
    <name evidence="6" type="ORF">ABVK50_28770</name>
</gene>
<dbReference type="InterPro" id="IPR036704">
    <property type="entry name" value="RraA/RraA-like_sf"/>
</dbReference>
<dbReference type="SUPFAM" id="SSF89562">
    <property type="entry name" value="RraA-like"/>
    <property type="match status" value="1"/>
</dbReference>
<keyword evidence="6" id="KW-0614">Plasmid</keyword>
<dbReference type="InterPro" id="IPR005493">
    <property type="entry name" value="RraA/RraA-like"/>
</dbReference>
<sequence>MSLAARLAALGTATIGEASPSARIIGLPLRPLAPEMAAAGPALTAACRPGDNLALHRAIAAAAAGDVLVVDYGGSTDSGPFGEIMALACRLRGIAALVTDGSVRDSARLIEMGFPVFARGANIRGTTKRDRGKIGEPITLGGVRIERGDLVVADADAVIVLPAGDAEAALAAGEARAAAEERMMERLRAGETTLQILGLTEGDEP</sequence>
<dbReference type="PANTHER" id="PTHR33254">
    <property type="entry name" value="4-HYDROXY-4-METHYL-2-OXOGLUTARATE ALDOLASE 3-RELATED"/>
    <property type="match status" value="1"/>
</dbReference>
<organism evidence="6">
    <name type="scientific">Mesorhizobium sp. WSM2240</name>
    <dbReference type="NCBI Taxonomy" id="3228851"/>
    <lineage>
        <taxon>Bacteria</taxon>
        <taxon>Pseudomonadati</taxon>
        <taxon>Pseudomonadota</taxon>
        <taxon>Alphaproteobacteria</taxon>
        <taxon>Hyphomicrobiales</taxon>
        <taxon>Phyllobacteriaceae</taxon>
        <taxon>Mesorhizobium</taxon>
    </lineage>
</organism>
<evidence type="ECO:0000256" key="5">
    <source>
        <dbReference type="PIRSR" id="PIRSR605493-1"/>
    </source>
</evidence>
<dbReference type="RefSeq" id="WP_353646111.1">
    <property type="nucleotide sequence ID" value="NZ_CP159254.1"/>
</dbReference>
<feature type="binding site" evidence="5">
    <location>
        <position position="105"/>
    </location>
    <ligand>
        <name>Mg(2+)</name>
        <dbReference type="ChEBI" id="CHEBI:18420"/>
    </ligand>
</feature>
<proteinExistence type="predicted"/>
<evidence type="ECO:0000256" key="2">
    <source>
        <dbReference type="ARBA" id="ARBA00016549"/>
    </source>
</evidence>
<evidence type="ECO:0000313" key="6">
    <source>
        <dbReference type="EMBL" id="XCG51846.1"/>
    </source>
</evidence>
<dbReference type="CDD" id="cd16841">
    <property type="entry name" value="RraA_family"/>
    <property type="match status" value="1"/>
</dbReference>
<keyword evidence="5" id="KW-0479">Metal-binding</keyword>
<protein>
    <recommendedName>
        <fullName evidence="2">Putative 4-hydroxy-4-methyl-2-oxoglutarate aldolase</fullName>
    </recommendedName>
    <alternativeName>
        <fullName evidence="3">Regulator of ribonuclease activity homolog</fullName>
    </alternativeName>
    <alternativeName>
        <fullName evidence="4">RraA-like protein</fullName>
    </alternativeName>
</protein>
<evidence type="ECO:0000256" key="4">
    <source>
        <dbReference type="ARBA" id="ARBA00030169"/>
    </source>
</evidence>
<dbReference type="EMBL" id="CP159254">
    <property type="protein sequence ID" value="XCG51846.1"/>
    <property type="molecule type" value="Genomic_DNA"/>
</dbReference>
<accession>A0AAU8D021</accession>
<name>A0AAU8D021_9HYPH</name>
<dbReference type="Gene3D" id="3.50.30.40">
    <property type="entry name" value="Ribonuclease E inhibitor RraA/RraA-like"/>
    <property type="match status" value="1"/>
</dbReference>